<dbReference type="EMBL" id="QPIJ01000057">
    <property type="protein sequence ID" value="RCV86959.1"/>
    <property type="molecule type" value="Genomic_DNA"/>
</dbReference>
<proteinExistence type="predicted"/>
<name>A0A368TQE7_9GAMM</name>
<accession>A0A368TQE7</accession>
<dbReference type="RefSeq" id="WP_114488166.1">
    <property type="nucleotide sequence ID" value="NZ_CBCSHM010000090.1"/>
</dbReference>
<protein>
    <submittedName>
        <fullName evidence="1">Uncharacterized protein</fullName>
    </submittedName>
</protein>
<dbReference type="AlphaFoldDB" id="A0A368TQE7"/>
<organism evidence="1 2">
    <name type="scientific">Vreelandella rituensis</name>
    <dbReference type="NCBI Taxonomy" id="2282306"/>
    <lineage>
        <taxon>Bacteria</taxon>
        <taxon>Pseudomonadati</taxon>
        <taxon>Pseudomonadota</taxon>
        <taxon>Gammaproteobacteria</taxon>
        <taxon>Oceanospirillales</taxon>
        <taxon>Halomonadaceae</taxon>
        <taxon>Vreelandella</taxon>
    </lineage>
</organism>
<reference evidence="1 2" key="1">
    <citation type="submission" date="2018-07" db="EMBL/GenBank/DDBJ databases">
        <title>Halomonas rutogse sp. nov., isolated from Lake TangqianCo on Tibetan Plateau.</title>
        <authorList>
            <person name="Lu H."/>
            <person name="Xing P."/>
            <person name="Wu Q."/>
        </authorList>
    </citation>
    <scope>NUCLEOTIDE SEQUENCE [LARGE SCALE GENOMIC DNA]</scope>
    <source>
        <strain evidence="1 2">TQ8S</strain>
    </source>
</reference>
<evidence type="ECO:0000313" key="1">
    <source>
        <dbReference type="EMBL" id="RCV86959.1"/>
    </source>
</evidence>
<evidence type="ECO:0000313" key="2">
    <source>
        <dbReference type="Proteomes" id="UP000253204"/>
    </source>
</evidence>
<dbReference type="Proteomes" id="UP000253204">
    <property type="component" value="Unassembled WGS sequence"/>
</dbReference>
<sequence>MGASPSPRSAQVIDLETIRQRQHARKRLVRLAPELDGLEMVYQLNARPDTCYGMPILAWGLREDGEIVGLVPWMESLTPCQQLNNNEDGCFIGYRDPETEEIFDTPPEHKMLELSAAADYFDYEEASEVTLIQQLPDTLGTHALCMNQPQTPWQIKPVYGWCLYSDGSIEALLADDAQITMSPVLLGDACLYCGRSRHQMLYFFQRHIANRIMEEDPATLDALALMVLDDPSE</sequence>
<gene>
    <name evidence="1" type="ORF">DU506_17475</name>
</gene>
<comment type="caution">
    <text evidence="1">The sequence shown here is derived from an EMBL/GenBank/DDBJ whole genome shotgun (WGS) entry which is preliminary data.</text>
</comment>
<keyword evidence="2" id="KW-1185">Reference proteome</keyword>
<dbReference type="OrthoDB" id="6380783at2"/>